<dbReference type="RefSeq" id="WP_150220244.1">
    <property type="nucleotide sequence ID" value="NZ_CP029192.1"/>
</dbReference>
<gene>
    <name evidence="1" type="ORF">DEJ48_35665</name>
</gene>
<organism evidence="1 2">
    <name type="scientific">Streptomyces venezuelae</name>
    <dbReference type="NCBI Taxonomy" id="54571"/>
    <lineage>
        <taxon>Bacteria</taxon>
        <taxon>Bacillati</taxon>
        <taxon>Actinomycetota</taxon>
        <taxon>Actinomycetes</taxon>
        <taxon>Kitasatosporales</taxon>
        <taxon>Streptomycetaceae</taxon>
        <taxon>Streptomyces</taxon>
    </lineage>
</organism>
<sequence length="73" mass="8098">MIEVSTRSVKEAAAAEQLRADTTTLDIPKGFDLWTPEEIADWLDTVENDPQVSDTDFYAAQQAVQRVLDGENA</sequence>
<dbReference type="AlphaFoldDB" id="A0A5P2C6N6"/>
<evidence type="ECO:0000313" key="2">
    <source>
        <dbReference type="Proteomes" id="UP000322927"/>
    </source>
</evidence>
<accession>A0A5P2C6N6</accession>
<dbReference type="OrthoDB" id="4240518at2"/>
<dbReference type="EMBL" id="CP029192">
    <property type="protein sequence ID" value="QES38047.1"/>
    <property type="molecule type" value="Genomic_DNA"/>
</dbReference>
<protein>
    <submittedName>
        <fullName evidence="1">Uncharacterized protein</fullName>
    </submittedName>
</protein>
<proteinExistence type="predicted"/>
<dbReference type="Proteomes" id="UP000322927">
    <property type="component" value="Chromosome"/>
</dbReference>
<evidence type="ECO:0000313" key="1">
    <source>
        <dbReference type="EMBL" id="QES38047.1"/>
    </source>
</evidence>
<name>A0A5P2C6N6_STRVZ</name>
<reference evidence="1 2" key="1">
    <citation type="submission" date="2018-05" db="EMBL/GenBank/DDBJ databases">
        <title>Streptomyces venezuelae.</title>
        <authorList>
            <person name="Kim W."/>
            <person name="Lee N."/>
            <person name="Cho B.-K."/>
        </authorList>
    </citation>
    <scope>NUCLEOTIDE SEQUENCE [LARGE SCALE GENOMIC DNA]</scope>
    <source>
        <strain evidence="1 2">ATCC 14584</strain>
    </source>
</reference>